<name>A0A4R3N6R9_9BACI</name>
<evidence type="ECO:0000313" key="2">
    <source>
        <dbReference type="EMBL" id="TCT24960.1"/>
    </source>
</evidence>
<dbReference type="RefSeq" id="WP_132371132.1">
    <property type="nucleotide sequence ID" value="NZ_SMAN01000004.1"/>
</dbReference>
<keyword evidence="3" id="KW-1185">Reference proteome</keyword>
<protein>
    <submittedName>
        <fullName evidence="2">EcsC family protein</fullName>
    </submittedName>
</protein>
<keyword evidence="1" id="KW-1133">Transmembrane helix</keyword>
<evidence type="ECO:0000256" key="1">
    <source>
        <dbReference type="SAM" id="Phobius"/>
    </source>
</evidence>
<dbReference type="Pfam" id="PF12787">
    <property type="entry name" value="EcsC"/>
    <property type="match status" value="1"/>
</dbReference>
<comment type="caution">
    <text evidence="2">The sequence shown here is derived from an EMBL/GenBank/DDBJ whole genome shotgun (WGS) entry which is preliminary data.</text>
</comment>
<dbReference type="PANTHER" id="PTHR41260:SF1">
    <property type="entry name" value="PROTEIN ECSC"/>
    <property type="match status" value="1"/>
</dbReference>
<dbReference type="OrthoDB" id="2040879at2"/>
<organism evidence="2 3">
    <name type="scientific">Melghiribacillus thermohalophilus</name>
    <dbReference type="NCBI Taxonomy" id="1324956"/>
    <lineage>
        <taxon>Bacteria</taxon>
        <taxon>Bacillati</taxon>
        <taxon>Bacillota</taxon>
        <taxon>Bacilli</taxon>
        <taxon>Bacillales</taxon>
        <taxon>Bacillaceae</taxon>
        <taxon>Melghiribacillus</taxon>
    </lineage>
</organism>
<keyword evidence="1" id="KW-0472">Membrane</keyword>
<reference evidence="2 3" key="1">
    <citation type="submission" date="2019-03" db="EMBL/GenBank/DDBJ databases">
        <title>Genomic Encyclopedia of Type Strains, Phase IV (KMG-IV): sequencing the most valuable type-strain genomes for metagenomic binning, comparative biology and taxonomic classification.</title>
        <authorList>
            <person name="Goeker M."/>
        </authorList>
    </citation>
    <scope>NUCLEOTIDE SEQUENCE [LARGE SCALE GENOMIC DNA]</scope>
    <source>
        <strain evidence="2 3">DSM 25894</strain>
    </source>
</reference>
<evidence type="ECO:0000313" key="3">
    <source>
        <dbReference type="Proteomes" id="UP000294650"/>
    </source>
</evidence>
<dbReference type="EMBL" id="SMAN01000004">
    <property type="protein sequence ID" value="TCT24960.1"/>
    <property type="molecule type" value="Genomic_DNA"/>
</dbReference>
<dbReference type="AlphaFoldDB" id="A0A4R3N6R9"/>
<accession>A0A4R3N6R9</accession>
<feature type="transmembrane region" description="Helical" evidence="1">
    <location>
        <begin position="231"/>
        <end position="250"/>
    </location>
</feature>
<gene>
    <name evidence="2" type="ORF">EDD68_10427</name>
</gene>
<dbReference type="PANTHER" id="PTHR41260">
    <property type="entry name" value="PROTEIN ECSC"/>
    <property type="match status" value="1"/>
</dbReference>
<proteinExistence type="predicted"/>
<sequence length="275" mass="31983">MSMDQAKNALREWEKQNRSYETSDFEMLYDMWVRQAFGKLNSGIQERFFEKIDDWMLYTYTFLQGTAAQNEAKERILQAGRIFNAEIEKVEDMKSLTIDELTYLAEQQCSKGKLYSFAQGGLTGAGGYLLLGIDFPLMIGLNLRTIQLVGYTFGYEMNHPYEMVLALKVFHGATLPKRLRMNAWSHLKKEITTHTPYIYDGEDQLTDESWLEQPLRQIFKSVLILMFRKKLFQGLPLISIGIGAFANYSLSRQVTDFAMKIYQYRYLLEHGELEG</sequence>
<keyword evidence="1" id="KW-0812">Transmembrane</keyword>
<dbReference type="Proteomes" id="UP000294650">
    <property type="component" value="Unassembled WGS sequence"/>
</dbReference>
<dbReference type="InterPro" id="IPR024787">
    <property type="entry name" value="EcsC"/>
</dbReference>